<dbReference type="InterPro" id="IPR046348">
    <property type="entry name" value="SIS_dom_sf"/>
</dbReference>
<dbReference type="Gene3D" id="3.40.50.10490">
    <property type="entry name" value="Glucose-6-phosphate isomerase like protein, domain 1"/>
    <property type="match status" value="1"/>
</dbReference>
<dbReference type="EMBL" id="BARV01013252">
    <property type="protein sequence ID" value="GAI13290.1"/>
    <property type="molecule type" value="Genomic_DNA"/>
</dbReference>
<proteinExistence type="predicted"/>
<protein>
    <submittedName>
        <fullName evidence="1">Uncharacterized protein</fullName>
    </submittedName>
</protein>
<comment type="caution">
    <text evidence="1">The sequence shown here is derived from an EMBL/GenBank/DDBJ whole genome shotgun (WGS) entry which is preliminary data.</text>
</comment>
<sequence length="56" mass="6011">LISITGNKNSKLAKYSDIILEAKVEKEAEPNGLVPTASSFFIEHRVSNPDSSPGPL</sequence>
<dbReference type="GO" id="GO:1901135">
    <property type="term" value="P:carbohydrate derivative metabolic process"/>
    <property type="evidence" value="ECO:0007669"/>
    <property type="project" value="InterPro"/>
</dbReference>
<dbReference type="SUPFAM" id="SSF53697">
    <property type="entry name" value="SIS domain"/>
    <property type="match status" value="1"/>
</dbReference>
<dbReference type="GO" id="GO:0097367">
    <property type="term" value="F:carbohydrate derivative binding"/>
    <property type="evidence" value="ECO:0007669"/>
    <property type="project" value="InterPro"/>
</dbReference>
<gene>
    <name evidence="1" type="ORF">S06H3_24058</name>
</gene>
<name>X1MF23_9ZZZZ</name>
<organism evidence="1">
    <name type="scientific">marine sediment metagenome</name>
    <dbReference type="NCBI Taxonomy" id="412755"/>
    <lineage>
        <taxon>unclassified sequences</taxon>
        <taxon>metagenomes</taxon>
        <taxon>ecological metagenomes</taxon>
    </lineage>
</organism>
<feature type="non-terminal residue" evidence="1">
    <location>
        <position position="1"/>
    </location>
</feature>
<evidence type="ECO:0000313" key="1">
    <source>
        <dbReference type="EMBL" id="GAI13290.1"/>
    </source>
</evidence>
<dbReference type="AlphaFoldDB" id="X1MF23"/>
<accession>X1MF23</accession>
<reference evidence="1" key="1">
    <citation type="journal article" date="2014" name="Front. Microbiol.">
        <title>High frequency of phylogenetically diverse reductive dehalogenase-homologous genes in deep subseafloor sedimentary metagenomes.</title>
        <authorList>
            <person name="Kawai M."/>
            <person name="Futagami T."/>
            <person name="Toyoda A."/>
            <person name="Takaki Y."/>
            <person name="Nishi S."/>
            <person name="Hori S."/>
            <person name="Arai W."/>
            <person name="Tsubouchi T."/>
            <person name="Morono Y."/>
            <person name="Uchiyama I."/>
            <person name="Ito T."/>
            <person name="Fujiyama A."/>
            <person name="Inagaki F."/>
            <person name="Takami H."/>
        </authorList>
    </citation>
    <scope>NUCLEOTIDE SEQUENCE</scope>
    <source>
        <strain evidence="1">Expedition CK06-06</strain>
    </source>
</reference>